<dbReference type="AlphaFoldDB" id="A0A7J8VQ94"/>
<name>A0A7J8VQ94_9ROSI</name>
<sequence length="264" mass="30347">MEEAFGRSMSFKECLVGSTGRKHNWRMVQEDKDIVLIKWDVQKDWIDEVSSICFSKRLMEIDSEYFLAKFKSEIDFTKFSTTQPYPLQVATWIRLLGLLGSMYKKTLLQEIFGMIEKNGKEANMSSKPMEDRVEKEHFGPWMVVTRLQHRPDKWKVALMENVLYTRPQWGPRLLVDLDPNPHGIKDQVGLSRVLMELVRLGKVIAIQVTKLVEEGNAVGSRTILPSESTHMVALELNKSMIKNGLRTMETPNVTIEADGRMPAC</sequence>
<dbReference type="EMBL" id="JABFAB010000011">
    <property type="protein sequence ID" value="MBA0664780.1"/>
    <property type="molecule type" value="Genomic_DNA"/>
</dbReference>
<dbReference type="Proteomes" id="UP000593573">
    <property type="component" value="Unassembled WGS sequence"/>
</dbReference>
<gene>
    <name evidence="1" type="ORF">Goklo_004731</name>
</gene>
<protein>
    <recommendedName>
        <fullName evidence="3">DUF4283 domain-containing protein</fullName>
    </recommendedName>
</protein>
<evidence type="ECO:0000313" key="1">
    <source>
        <dbReference type="EMBL" id="MBA0664780.1"/>
    </source>
</evidence>
<evidence type="ECO:0000313" key="2">
    <source>
        <dbReference type="Proteomes" id="UP000593573"/>
    </source>
</evidence>
<proteinExistence type="predicted"/>
<reference evidence="1 2" key="1">
    <citation type="journal article" date="2019" name="Genome Biol. Evol.">
        <title>Insights into the evolution of the New World diploid cottons (Gossypium, subgenus Houzingenia) based on genome sequencing.</title>
        <authorList>
            <person name="Grover C.E."/>
            <person name="Arick M.A. 2nd"/>
            <person name="Thrash A."/>
            <person name="Conover J.L."/>
            <person name="Sanders W.S."/>
            <person name="Peterson D.G."/>
            <person name="Frelichowski J.E."/>
            <person name="Scheffler J.A."/>
            <person name="Scheffler B.E."/>
            <person name="Wendel J.F."/>
        </authorList>
    </citation>
    <scope>NUCLEOTIDE SEQUENCE [LARGE SCALE GENOMIC DNA]</scope>
    <source>
        <strain evidence="1">57</strain>
        <tissue evidence="1">Leaf</tissue>
    </source>
</reference>
<comment type="caution">
    <text evidence="1">The sequence shown here is derived from an EMBL/GenBank/DDBJ whole genome shotgun (WGS) entry which is preliminary data.</text>
</comment>
<keyword evidence="2" id="KW-1185">Reference proteome</keyword>
<dbReference type="OrthoDB" id="10505048at2759"/>
<evidence type="ECO:0008006" key="3">
    <source>
        <dbReference type="Google" id="ProtNLM"/>
    </source>
</evidence>
<organism evidence="1 2">
    <name type="scientific">Gossypium klotzschianum</name>
    <dbReference type="NCBI Taxonomy" id="34286"/>
    <lineage>
        <taxon>Eukaryota</taxon>
        <taxon>Viridiplantae</taxon>
        <taxon>Streptophyta</taxon>
        <taxon>Embryophyta</taxon>
        <taxon>Tracheophyta</taxon>
        <taxon>Spermatophyta</taxon>
        <taxon>Magnoliopsida</taxon>
        <taxon>eudicotyledons</taxon>
        <taxon>Gunneridae</taxon>
        <taxon>Pentapetalae</taxon>
        <taxon>rosids</taxon>
        <taxon>malvids</taxon>
        <taxon>Malvales</taxon>
        <taxon>Malvaceae</taxon>
        <taxon>Malvoideae</taxon>
        <taxon>Gossypium</taxon>
    </lineage>
</organism>
<accession>A0A7J8VQ94</accession>